<gene>
    <name evidence="2" type="ORF">HYPSUDRAFT_334505</name>
</gene>
<proteinExistence type="predicted"/>
<evidence type="ECO:0000256" key="1">
    <source>
        <dbReference type="SAM" id="MobiDB-lite"/>
    </source>
</evidence>
<feature type="compositionally biased region" description="Basic and acidic residues" evidence="1">
    <location>
        <begin position="19"/>
        <end position="34"/>
    </location>
</feature>
<reference evidence="3" key="1">
    <citation type="submission" date="2014-04" db="EMBL/GenBank/DDBJ databases">
        <title>Evolutionary Origins and Diversification of the Mycorrhizal Mutualists.</title>
        <authorList>
            <consortium name="DOE Joint Genome Institute"/>
            <consortium name="Mycorrhizal Genomics Consortium"/>
            <person name="Kohler A."/>
            <person name="Kuo A."/>
            <person name="Nagy L.G."/>
            <person name="Floudas D."/>
            <person name="Copeland A."/>
            <person name="Barry K.W."/>
            <person name="Cichocki N."/>
            <person name="Veneault-Fourrey C."/>
            <person name="LaButti K."/>
            <person name="Lindquist E.A."/>
            <person name="Lipzen A."/>
            <person name="Lundell T."/>
            <person name="Morin E."/>
            <person name="Murat C."/>
            <person name="Riley R."/>
            <person name="Ohm R."/>
            <person name="Sun H."/>
            <person name="Tunlid A."/>
            <person name="Henrissat B."/>
            <person name="Grigoriev I.V."/>
            <person name="Hibbett D.S."/>
            <person name="Martin F."/>
        </authorList>
    </citation>
    <scope>NUCLEOTIDE SEQUENCE [LARGE SCALE GENOMIC DNA]</scope>
    <source>
        <strain evidence="3">FD-334 SS-4</strain>
    </source>
</reference>
<organism evidence="2 3">
    <name type="scientific">Hypholoma sublateritium (strain FD-334 SS-4)</name>
    <dbReference type="NCBI Taxonomy" id="945553"/>
    <lineage>
        <taxon>Eukaryota</taxon>
        <taxon>Fungi</taxon>
        <taxon>Dikarya</taxon>
        <taxon>Basidiomycota</taxon>
        <taxon>Agaricomycotina</taxon>
        <taxon>Agaricomycetes</taxon>
        <taxon>Agaricomycetidae</taxon>
        <taxon>Agaricales</taxon>
        <taxon>Agaricineae</taxon>
        <taxon>Strophariaceae</taxon>
        <taxon>Hypholoma</taxon>
    </lineage>
</organism>
<evidence type="ECO:0000313" key="3">
    <source>
        <dbReference type="Proteomes" id="UP000054270"/>
    </source>
</evidence>
<dbReference type="Proteomes" id="UP000054270">
    <property type="component" value="Unassembled WGS sequence"/>
</dbReference>
<protein>
    <submittedName>
        <fullName evidence="2">Uncharacterized protein</fullName>
    </submittedName>
</protein>
<dbReference type="EMBL" id="KN817632">
    <property type="protein sequence ID" value="KJA15919.1"/>
    <property type="molecule type" value="Genomic_DNA"/>
</dbReference>
<evidence type="ECO:0000313" key="2">
    <source>
        <dbReference type="EMBL" id="KJA15919.1"/>
    </source>
</evidence>
<accession>A0A0D2N9W0</accession>
<feature type="region of interest" description="Disordered" evidence="1">
    <location>
        <begin position="1"/>
        <end position="58"/>
    </location>
</feature>
<sequence length="144" mass="16406">MDASEGRRKVSARRTPSAAEERRDIHGGGEEYTRRSRRGNGGSQCRTQRRGNDDWACSSSGCSFRWWTKLERNRPVKKTRPDQQHPKFAQAMTTRCLEHQEHAPHVRSMKSPHLSGKQTLRLDITGAISPVVQSRTSLTVMHDL</sequence>
<name>A0A0D2N9W0_HYPSF</name>
<dbReference type="AlphaFoldDB" id="A0A0D2N9W0"/>
<keyword evidence="3" id="KW-1185">Reference proteome</keyword>